<organism evidence="1 2">
    <name type="scientific">Rhabditophanes sp. KR3021</name>
    <dbReference type="NCBI Taxonomy" id="114890"/>
    <lineage>
        <taxon>Eukaryota</taxon>
        <taxon>Metazoa</taxon>
        <taxon>Ecdysozoa</taxon>
        <taxon>Nematoda</taxon>
        <taxon>Chromadorea</taxon>
        <taxon>Rhabditida</taxon>
        <taxon>Tylenchina</taxon>
        <taxon>Panagrolaimomorpha</taxon>
        <taxon>Strongyloidoidea</taxon>
        <taxon>Alloionematidae</taxon>
        <taxon>Rhabditophanes</taxon>
    </lineage>
</organism>
<proteinExistence type="predicted"/>
<accession>A0AC35UAJ2</accession>
<evidence type="ECO:0000313" key="2">
    <source>
        <dbReference type="WBParaSite" id="RSKR_0000925900.1"/>
    </source>
</evidence>
<sequence>MDHLKFDHCSMSSILEDRALTPNSISRKKGRPRADELFNSFTHHTPIGETTYERSHFEDKSESSSSKRERKRARKEKRAMEEKRMKLSGETTSIKSEYREECAETPPVTSNCRILGPFQLYCNAILKKLSKKDPDEYFAYPVSVADAPEYDKIITHPMDFQTISGKIEKNDYTQMSEMGHDVNLISENAMTYNPPTSIYYFAAVKLQTIAKYYFSDKFLVYLRYSLPFGNKVSNVQIGLPPLPTRNQLPVSGGTLFQNNTLTDDRKFLHGKPLSTNSHLAAKLAYLDNKDGTTTLNVIGESKRQTYVIGDLVGRLEKGNAGLILPYEPMARGRGPVSYFNHGAFTSFAPEYESTWTSMTKRDSDMLYNCYGSRENTELTFDILNTVDGCGKVYEDAVNKMLDDVTHNEHSVTMSLFKKNEEEIQGEGVESYADLSDEALLEELMSLENLGMDVNEIREIQTAIGVKPIPSKSSPLLGQQGSGMIVKHEQDPRSSMNCSLNVGEHNSVANISGQPTQFDTLDTSTKTEVLNNTMPLDNEGDLDVFMEFFT</sequence>
<dbReference type="WBParaSite" id="RSKR_0000925900.1">
    <property type="protein sequence ID" value="RSKR_0000925900.1"/>
    <property type="gene ID" value="RSKR_0000925900"/>
</dbReference>
<dbReference type="Proteomes" id="UP000095286">
    <property type="component" value="Unplaced"/>
</dbReference>
<reference evidence="2" key="1">
    <citation type="submission" date="2016-11" db="UniProtKB">
        <authorList>
            <consortium name="WormBaseParasite"/>
        </authorList>
    </citation>
    <scope>IDENTIFICATION</scope>
    <source>
        <strain evidence="2">KR3021</strain>
    </source>
</reference>
<protein>
    <submittedName>
        <fullName evidence="2">Bromo domain-containing protein</fullName>
    </submittedName>
</protein>
<evidence type="ECO:0000313" key="1">
    <source>
        <dbReference type="Proteomes" id="UP000095286"/>
    </source>
</evidence>
<name>A0AC35UAJ2_9BILA</name>